<comment type="caution">
    <text evidence="1">The sequence shown here is derived from an EMBL/GenBank/DDBJ whole genome shotgun (WGS) entry which is preliminary data.</text>
</comment>
<dbReference type="AlphaFoldDB" id="J9D1H7"/>
<gene>
    <name evidence="1" type="ORF">EVA_05463</name>
</gene>
<sequence length="54" mass="6294">MEKVSKLYAMPEYKGRLRVEAGSKPRLSLRINAKNRVIDEARRFAADWAEQKSE</sequence>
<evidence type="ECO:0000313" key="1">
    <source>
        <dbReference type="EMBL" id="EJX06431.1"/>
    </source>
</evidence>
<accession>J9D1H7</accession>
<dbReference type="EMBL" id="AMCI01001162">
    <property type="protein sequence ID" value="EJX06431.1"/>
    <property type="molecule type" value="Genomic_DNA"/>
</dbReference>
<name>J9D1H7_9ZZZZ</name>
<proteinExistence type="predicted"/>
<reference evidence="1" key="1">
    <citation type="journal article" date="2012" name="PLoS ONE">
        <title>Gene sets for utilization of primary and secondary nutrition supplies in the distal gut of endangered iberian lynx.</title>
        <authorList>
            <person name="Alcaide M."/>
            <person name="Messina E."/>
            <person name="Richter M."/>
            <person name="Bargiela R."/>
            <person name="Peplies J."/>
            <person name="Huws S.A."/>
            <person name="Newbold C.J."/>
            <person name="Golyshin P.N."/>
            <person name="Simon M.A."/>
            <person name="Lopez G."/>
            <person name="Yakimov M.M."/>
            <person name="Ferrer M."/>
        </authorList>
    </citation>
    <scope>NUCLEOTIDE SEQUENCE</scope>
</reference>
<organism evidence="1">
    <name type="scientific">gut metagenome</name>
    <dbReference type="NCBI Taxonomy" id="749906"/>
    <lineage>
        <taxon>unclassified sequences</taxon>
        <taxon>metagenomes</taxon>
        <taxon>organismal metagenomes</taxon>
    </lineage>
</organism>
<protein>
    <submittedName>
        <fullName evidence="1">Uncharacterized protein</fullName>
    </submittedName>
</protein>